<keyword evidence="1" id="KW-0732">Signal</keyword>
<keyword evidence="4" id="KW-1185">Reference proteome</keyword>
<dbReference type="Pfam" id="PF13349">
    <property type="entry name" value="DUF4097"/>
    <property type="match status" value="1"/>
</dbReference>
<dbReference type="Proteomes" id="UP000601768">
    <property type="component" value="Unassembled WGS sequence"/>
</dbReference>
<name>A0A8J6M2A9_9ALTE</name>
<feature type="chain" id="PRO_5035151269" evidence="1">
    <location>
        <begin position="20"/>
        <end position="242"/>
    </location>
</feature>
<reference evidence="3" key="2">
    <citation type="submission" date="2020-08" db="EMBL/GenBank/DDBJ databases">
        <authorList>
            <person name="Lai Q."/>
        </authorList>
    </citation>
    <scope>NUCLEOTIDE SEQUENCE</scope>
    <source>
        <strain evidence="3">S27-2</strain>
    </source>
</reference>
<dbReference type="RefSeq" id="WP_186506517.1">
    <property type="nucleotide sequence ID" value="NZ_JACNEP010000006.1"/>
</dbReference>
<gene>
    <name evidence="3" type="ORF">H8B19_09135</name>
</gene>
<evidence type="ECO:0000256" key="1">
    <source>
        <dbReference type="SAM" id="SignalP"/>
    </source>
</evidence>
<evidence type="ECO:0000313" key="3">
    <source>
        <dbReference type="EMBL" id="MBC3766042.1"/>
    </source>
</evidence>
<organism evidence="3 4">
    <name type="scientific">Neptunicella marina</name>
    <dbReference type="NCBI Taxonomy" id="2125989"/>
    <lineage>
        <taxon>Bacteria</taxon>
        <taxon>Pseudomonadati</taxon>
        <taxon>Pseudomonadota</taxon>
        <taxon>Gammaproteobacteria</taxon>
        <taxon>Alteromonadales</taxon>
        <taxon>Alteromonadaceae</taxon>
        <taxon>Neptunicella</taxon>
    </lineage>
</organism>
<dbReference type="EMBL" id="JACNEP010000006">
    <property type="protein sequence ID" value="MBC3766042.1"/>
    <property type="molecule type" value="Genomic_DNA"/>
</dbReference>
<protein>
    <submittedName>
        <fullName evidence="3">DUF4097 family beta strand repeat protein</fullName>
    </submittedName>
</protein>
<reference evidence="3" key="1">
    <citation type="journal article" date="2018" name="Int. J. Syst. Evol. Microbiol.">
        <title>Neptunicella marina gen. nov., sp. nov., isolated from surface seawater.</title>
        <authorList>
            <person name="Liu X."/>
            <person name="Lai Q."/>
            <person name="Du Y."/>
            <person name="Zhang X."/>
            <person name="Liu Z."/>
            <person name="Sun F."/>
            <person name="Shao Z."/>
        </authorList>
    </citation>
    <scope>NUCLEOTIDE SEQUENCE</scope>
    <source>
        <strain evidence="3">S27-2</strain>
    </source>
</reference>
<comment type="caution">
    <text evidence="3">The sequence shown here is derived from an EMBL/GenBank/DDBJ whole genome shotgun (WGS) entry which is preliminary data.</text>
</comment>
<evidence type="ECO:0000259" key="2">
    <source>
        <dbReference type="Pfam" id="PF13349"/>
    </source>
</evidence>
<accession>A0A8J6M2A9</accession>
<dbReference type="AlphaFoldDB" id="A0A8J6M2A9"/>
<feature type="signal peptide" evidence="1">
    <location>
        <begin position="1"/>
        <end position="19"/>
    </location>
</feature>
<evidence type="ECO:0000313" key="4">
    <source>
        <dbReference type="Proteomes" id="UP000601768"/>
    </source>
</evidence>
<sequence>MKKITALIIAMGLSTSVLAAEQKLQLDADGIQILKAENGMGDLHIHGEDVTEIRAKAIYPDSFDASEIVFKLEKQGDVAYLKTDFGQQHRRHGKVEVEVIVPKSIKLKIADGSGDLCVRTISDDVDIEDGSGDTQLYTVTGDVKIVDGSGDLTVNTVTGNVDLTDSSGDIDVITVTGEVNVTDSSGDINLNTVVGAVTIEDGSGDINVKTATSVYVKRDGSGDRYFDGVGKVELGRGVKHRD</sequence>
<dbReference type="InterPro" id="IPR025164">
    <property type="entry name" value="Toastrack_DUF4097"/>
</dbReference>
<dbReference type="Gene3D" id="2.160.20.120">
    <property type="match status" value="1"/>
</dbReference>
<feature type="domain" description="DUF4097" evidence="2">
    <location>
        <begin position="92"/>
        <end position="211"/>
    </location>
</feature>
<proteinExistence type="predicted"/>